<feature type="transmembrane region" description="Helical" evidence="5">
    <location>
        <begin position="30"/>
        <end position="48"/>
    </location>
</feature>
<feature type="transmembrane region" description="Helical" evidence="5">
    <location>
        <begin position="228"/>
        <end position="248"/>
    </location>
</feature>
<evidence type="ECO:0000256" key="3">
    <source>
        <dbReference type="ARBA" id="ARBA00022989"/>
    </source>
</evidence>
<dbReference type="PANTHER" id="PTHR31465">
    <property type="entry name" value="PROTEIN RTA1-RELATED"/>
    <property type="match status" value="1"/>
</dbReference>
<dbReference type="GO" id="GO:0000324">
    <property type="term" value="C:fungal-type vacuole"/>
    <property type="evidence" value="ECO:0007669"/>
    <property type="project" value="TreeGrafter"/>
</dbReference>
<evidence type="ECO:0000313" key="7">
    <source>
        <dbReference type="Proteomes" id="UP001215151"/>
    </source>
</evidence>
<feature type="transmembrane region" description="Helical" evidence="5">
    <location>
        <begin position="268"/>
        <end position="292"/>
    </location>
</feature>
<name>A0AAD7X9I2_9APHY</name>
<evidence type="ECO:0000313" key="6">
    <source>
        <dbReference type="EMBL" id="KAJ8482498.1"/>
    </source>
</evidence>
<organism evidence="6 7">
    <name type="scientific">Trametes cubensis</name>
    <dbReference type="NCBI Taxonomy" id="1111947"/>
    <lineage>
        <taxon>Eukaryota</taxon>
        <taxon>Fungi</taxon>
        <taxon>Dikarya</taxon>
        <taxon>Basidiomycota</taxon>
        <taxon>Agaricomycotina</taxon>
        <taxon>Agaricomycetes</taxon>
        <taxon>Polyporales</taxon>
        <taxon>Polyporaceae</taxon>
        <taxon>Trametes</taxon>
    </lineage>
</organism>
<dbReference type="InterPro" id="IPR007568">
    <property type="entry name" value="RTA1"/>
</dbReference>
<evidence type="ECO:0000256" key="4">
    <source>
        <dbReference type="ARBA" id="ARBA00023136"/>
    </source>
</evidence>
<dbReference type="AlphaFoldDB" id="A0AAD7X9I2"/>
<gene>
    <name evidence="6" type="ORF">ONZ51_g5330</name>
</gene>
<feature type="transmembrane region" description="Helical" evidence="5">
    <location>
        <begin position="88"/>
        <end position="112"/>
    </location>
</feature>
<evidence type="ECO:0000256" key="5">
    <source>
        <dbReference type="SAM" id="Phobius"/>
    </source>
</evidence>
<feature type="transmembrane region" description="Helical" evidence="5">
    <location>
        <begin position="167"/>
        <end position="191"/>
    </location>
</feature>
<dbReference type="GO" id="GO:0005886">
    <property type="term" value="C:plasma membrane"/>
    <property type="evidence" value="ECO:0007669"/>
    <property type="project" value="TreeGrafter"/>
</dbReference>
<dbReference type="EMBL" id="JAPEVG010000113">
    <property type="protein sequence ID" value="KAJ8482498.1"/>
    <property type="molecule type" value="Genomic_DNA"/>
</dbReference>
<keyword evidence="4 5" id="KW-0472">Membrane</keyword>
<keyword evidence="3 5" id="KW-1133">Transmembrane helix</keyword>
<evidence type="ECO:0000256" key="1">
    <source>
        <dbReference type="ARBA" id="ARBA00004141"/>
    </source>
</evidence>
<dbReference type="Pfam" id="PF04479">
    <property type="entry name" value="RTA1"/>
    <property type="match status" value="1"/>
</dbReference>
<proteinExistence type="predicted"/>
<reference evidence="6" key="1">
    <citation type="submission" date="2022-11" db="EMBL/GenBank/DDBJ databases">
        <title>Genome Sequence of Cubamyces cubensis.</title>
        <authorList>
            <person name="Buettner E."/>
        </authorList>
    </citation>
    <scope>NUCLEOTIDE SEQUENCE</scope>
    <source>
        <strain evidence="6">MPL-01</strain>
    </source>
</reference>
<evidence type="ECO:0008006" key="8">
    <source>
        <dbReference type="Google" id="ProtNLM"/>
    </source>
</evidence>
<comment type="caution">
    <text evidence="6">The sequence shown here is derived from an EMBL/GenBank/DDBJ whole genome shotgun (WGS) entry which is preliminary data.</text>
</comment>
<accession>A0AAD7X9I2</accession>
<keyword evidence="7" id="KW-1185">Reference proteome</keyword>
<dbReference type="Proteomes" id="UP001215151">
    <property type="component" value="Unassembled WGS sequence"/>
</dbReference>
<feature type="transmembrane region" description="Helical" evidence="5">
    <location>
        <begin position="55"/>
        <end position="76"/>
    </location>
</feature>
<comment type="subcellular location">
    <subcellularLocation>
        <location evidence="1">Membrane</location>
        <topology evidence="1">Multi-pass membrane protein</topology>
    </subcellularLocation>
</comment>
<keyword evidence="2 5" id="KW-0812">Transmembrane</keyword>
<sequence>MGSNDVDYSSDHDAAGHLISPDYGYLPTKTVNLVFISLFALSTAVHILQSFRSRAWWLLPTVVLAGFGEVLGWIAREWSHDQPLNDNAFLMQTVALILSPTPLVGALFITFGRMSARLGQRYSRLSPRLYSRVFLTCDIVALFIQAAGGGIAASTDNVKTSRMGSNIMLAGIVFQLVSLTVFSTLLVEYLVRRHQDRPFTRPTVDETEYARVSVDSLKGPSLRHQRSMLRLAIALCIGTMFLYIRAIYRTVELADGWTGKVIQTQSLFIVFDGVMVFSTMLILNICHPGLILRTPPEPQMQEETVPMYQA</sequence>
<feature type="transmembrane region" description="Helical" evidence="5">
    <location>
        <begin position="133"/>
        <end position="155"/>
    </location>
</feature>
<evidence type="ECO:0000256" key="2">
    <source>
        <dbReference type="ARBA" id="ARBA00022692"/>
    </source>
</evidence>
<dbReference type="PANTHER" id="PTHR31465:SF9">
    <property type="entry name" value="SPHINGOID LONG-CHAIN BASE TRANSPORTER RSB1"/>
    <property type="match status" value="1"/>
</dbReference>
<protein>
    <recommendedName>
        <fullName evidence="8">RTA1-domain-containing protein</fullName>
    </recommendedName>
</protein>